<dbReference type="InterPro" id="IPR029045">
    <property type="entry name" value="ClpP/crotonase-like_dom_sf"/>
</dbReference>
<dbReference type="InterPro" id="IPR018376">
    <property type="entry name" value="Enoyl-CoA_hyd/isom_CS"/>
</dbReference>
<name>A0A969PVW6_9BACI</name>
<dbReference type="InterPro" id="IPR001753">
    <property type="entry name" value="Enoyl-CoA_hydra/iso"/>
</dbReference>
<dbReference type="Pfam" id="PF00378">
    <property type="entry name" value="ECH_1"/>
    <property type="match status" value="1"/>
</dbReference>
<dbReference type="FunFam" id="3.90.226.10:FF:000009">
    <property type="entry name" value="Carnitinyl-CoA dehydratase"/>
    <property type="match status" value="1"/>
</dbReference>
<evidence type="ECO:0000313" key="5">
    <source>
        <dbReference type="Proteomes" id="UP000752012"/>
    </source>
</evidence>
<evidence type="ECO:0000256" key="2">
    <source>
        <dbReference type="ARBA" id="ARBA00023239"/>
    </source>
</evidence>
<gene>
    <name evidence="4" type="ORF">HCN83_03310</name>
</gene>
<accession>A0A969PVW6</accession>
<keyword evidence="5" id="KW-1185">Reference proteome</keyword>
<keyword evidence="2 4" id="KW-0456">Lyase</keyword>
<organism evidence="4 5">
    <name type="scientific">Alkalicoccus luteus</name>
    <dbReference type="NCBI Taxonomy" id="1237094"/>
    <lineage>
        <taxon>Bacteria</taxon>
        <taxon>Bacillati</taxon>
        <taxon>Bacillota</taxon>
        <taxon>Bacilli</taxon>
        <taxon>Bacillales</taxon>
        <taxon>Bacillaceae</taxon>
        <taxon>Alkalicoccus</taxon>
    </lineage>
</organism>
<dbReference type="Proteomes" id="UP000752012">
    <property type="component" value="Unassembled WGS sequence"/>
</dbReference>
<dbReference type="GO" id="GO:0004300">
    <property type="term" value="F:enoyl-CoA hydratase activity"/>
    <property type="evidence" value="ECO:0007669"/>
    <property type="project" value="UniProtKB-EC"/>
</dbReference>
<dbReference type="GO" id="GO:0006635">
    <property type="term" value="P:fatty acid beta-oxidation"/>
    <property type="evidence" value="ECO:0007669"/>
    <property type="project" value="TreeGrafter"/>
</dbReference>
<dbReference type="PROSITE" id="PS00166">
    <property type="entry name" value="ENOYL_COA_HYDRATASE"/>
    <property type="match status" value="1"/>
</dbReference>
<proteinExistence type="inferred from homology"/>
<dbReference type="PANTHER" id="PTHR11941">
    <property type="entry name" value="ENOYL-COA HYDRATASE-RELATED"/>
    <property type="match status" value="1"/>
</dbReference>
<protein>
    <submittedName>
        <fullName evidence="4">Enoyl-CoA hydratase</fullName>
        <ecNumber evidence="4">4.2.1.17</ecNumber>
    </submittedName>
</protein>
<dbReference type="CDD" id="cd06558">
    <property type="entry name" value="crotonase-like"/>
    <property type="match status" value="1"/>
</dbReference>
<evidence type="ECO:0000313" key="4">
    <source>
        <dbReference type="EMBL" id="NJP36617.1"/>
    </source>
</evidence>
<dbReference type="AlphaFoldDB" id="A0A969PVW6"/>
<dbReference type="SUPFAM" id="SSF52096">
    <property type="entry name" value="ClpP/crotonase"/>
    <property type="match status" value="1"/>
</dbReference>
<evidence type="ECO:0000256" key="3">
    <source>
        <dbReference type="RuleBase" id="RU003707"/>
    </source>
</evidence>
<dbReference type="RefSeq" id="WP_168004901.1">
    <property type="nucleotide sequence ID" value="NZ_JAATHJ010000003.1"/>
</dbReference>
<reference evidence="4 5" key="1">
    <citation type="submission" date="2020-03" db="EMBL/GenBank/DDBJ databases">
        <title>Assessment of the enzymatic potential of alkaline-tolerant lipase obtained from Bacillus luteus H11 (technogenic soil) for the bioremediation of saline soils contaminated with petroleum substances.</title>
        <authorList>
            <person name="Kalwasinska A."/>
        </authorList>
    </citation>
    <scope>NUCLEOTIDE SEQUENCE [LARGE SCALE GENOMIC DNA]</scope>
    <source>
        <strain evidence="4 5">H11</strain>
    </source>
</reference>
<dbReference type="Gene3D" id="1.10.12.10">
    <property type="entry name" value="Lyase 2-enoyl-coa Hydratase, Chain A, domain 2"/>
    <property type="match status" value="1"/>
</dbReference>
<comment type="similarity">
    <text evidence="1 3">Belongs to the enoyl-CoA hydratase/isomerase family.</text>
</comment>
<comment type="caution">
    <text evidence="4">The sequence shown here is derived from an EMBL/GenBank/DDBJ whole genome shotgun (WGS) entry which is preliminary data.</text>
</comment>
<dbReference type="FunFam" id="1.10.12.10:FF:000001">
    <property type="entry name" value="Probable enoyl-CoA hydratase, mitochondrial"/>
    <property type="match status" value="1"/>
</dbReference>
<sequence length="257" mass="28158">MMIQAEVKDRTGWLTLDREDAANALNSDLIVQASDVLQEWRHDTAVRSIIITGAGKKVFCAGADLKERAKMKESEVWEAVASIRRFIESVYEMPQPVIAALNGHAIGGGLELALACDLRISTDQAFFSLAETGLGIIPGAGGTQRLPRLIGEQKAKEMILTGRKLAADEAEESGLILKYVPVKHLYEEASTMAGLINSRAPLAIRSAKAAVNQGMQTDLKTGLELEREQYEHTIGTEDRLEGLRAFKEKRPPEFTGR</sequence>
<dbReference type="Gene3D" id="3.90.226.10">
    <property type="entry name" value="2-enoyl-CoA Hydratase, Chain A, domain 1"/>
    <property type="match status" value="1"/>
</dbReference>
<evidence type="ECO:0000256" key="1">
    <source>
        <dbReference type="ARBA" id="ARBA00005254"/>
    </source>
</evidence>
<dbReference type="InterPro" id="IPR014748">
    <property type="entry name" value="Enoyl-CoA_hydra_C"/>
</dbReference>
<dbReference type="EMBL" id="JAATHJ010000003">
    <property type="protein sequence ID" value="NJP36617.1"/>
    <property type="molecule type" value="Genomic_DNA"/>
</dbReference>
<dbReference type="EC" id="4.2.1.17" evidence="4"/>
<dbReference type="PANTHER" id="PTHR11941:SF54">
    <property type="entry name" value="ENOYL-COA HYDRATASE, MITOCHONDRIAL"/>
    <property type="match status" value="1"/>
</dbReference>